<evidence type="ECO:0000313" key="1">
    <source>
        <dbReference type="EMBL" id="TNN74302.1"/>
    </source>
</evidence>
<evidence type="ECO:0000313" key="2">
    <source>
        <dbReference type="Proteomes" id="UP000314294"/>
    </source>
</evidence>
<protein>
    <submittedName>
        <fullName evidence="1">Uncharacterized protein</fullName>
    </submittedName>
</protein>
<accession>A0A4Z2IA81</accession>
<organism evidence="1 2">
    <name type="scientific">Liparis tanakae</name>
    <name type="common">Tanaka's snailfish</name>
    <dbReference type="NCBI Taxonomy" id="230148"/>
    <lineage>
        <taxon>Eukaryota</taxon>
        <taxon>Metazoa</taxon>
        <taxon>Chordata</taxon>
        <taxon>Craniata</taxon>
        <taxon>Vertebrata</taxon>
        <taxon>Euteleostomi</taxon>
        <taxon>Actinopterygii</taxon>
        <taxon>Neopterygii</taxon>
        <taxon>Teleostei</taxon>
        <taxon>Neoteleostei</taxon>
        <taxon>Acanthomorphata</taxon>
        <taxon>Eupercaria</taxon>
        <taxon>Perciformes</taxon>
        <taxon>Cottioidei</taxon>
        <taxon>Cottales</taxon>
        <taxon>Liparidae</taxon>
        <taxon>Liparis</taxon>
    </lineage>
</organism>
<keyword evidence="2" id="KW-1185">Reference proteome</keyword>
<sequence>MSCMDWLMSSRALATASESPHRTPLITVGMFCNTGNGQIRMNIFEFTGEFGNNDTQDNLAEEVEVREINSERLMRGWAAGEKGVRTR</sequence>
<proteinExistence type="predicted"/>
<gene>
    <name evidence="1" type="ORF">EYF80_015545</name>
</gene>
<dbReference type="AlphaFoldDB" id="A0A4Z2IA81"/>
<dbReference type="EMBL" id="SRLO01000116">
    <property type="protein sequence ID" value="TNN74302.1"/>
    <property type="molecule type" value="Genomic_DNA"/>
</dbReference>
<comment type="caution">
    <text evidence="1">The sequence shown here is derived from an EMBL/GenBank/DDBJ whole genome shotgun (WGS) entry which is preliminary data.</text>
</comment>
<reference evidence="1 2" key="1">
    <citation type="submission" date="2019-03" db="EMBL/GenBank/DDBJ databases">
        <title>First draft genome of Liparis tanakae, snailfish: a comprehensive survey of snailfish specific genes.</title>
        <authorList>
            <person name="Kim W."/>
            <person name="Song I."/>
            <person name="Jeong J.-H."/>
            <person name="Kim D."/>
            <person name="Kim S."/>
            <person name="Ryu S."/>
            <person name="Song J.Y."/>
            <person name="Lee S.K."/>
        </authorList>
    </citation>
    <scope>NUCLEOTIDE SEQUENCE [LARGE SCALE GENOMIC DNA]</scope>
    <source>
        <tissue evidence="1">Muscle</tissue>
    </source>
</reference>
<dbReference type="Proteomes" id="UP000314294">
    <property type="component" value="Unassembled WGS sequence"/>
</dbReference>
<name>A0A4Z2IA81_9TELE</name>